<feature type="domain" description="EF-hand" evidence="5">
    <location>
        <begin position="130"/>
        <end position="165"/>
    </location>
</feature>
<dbReference type="AlphaFoldDB" id="A0A812V8Z0"/>
<keyword evidence="3" id="KW-0106">Calcium</keyword>
<evidence type="ECO:0000256" key="2">
    <source>
        <dbReference type="ARBA" id="ARBA00022737"/>
    </source>
</evidence>
<evidence type="ECO:0000313" key="7">
    <source>
        <dbReference type="Proteomes" id="UP000649617"/>
    </source>
</evidence>
<dbReference type="Pfam" id="PF13833">
    <property type="entry name" value="EF-hand_8"/>
    <property type="match status" value="1"/>
</dbReference>
<organism evidence="6 7">
    <name type="scientific">Symbiodinium pilosum</name>
    <name type="common">Dinoflagellate</name>
    <dbReference type="NCBI Taxonomy" id="2952"/>
    <lineage>
        <taxon>Eukaryota</taxon>
        <taxon>Sar</taxon>
        <taxon>Alveolata</taxon>
        <taxon>Dinophyceae</taxon>
        <taxon>Suessiales</taxon>
        <taxon>Symbiodiniaceae</taxon>
        <taxon>Symbiodinium</taxon>
    </lineage>
</organism>
<name>A0A812V8Z0_SYMPI</name>
<dbReference type="Gene3D" id="1.10.238.10">
    <property type="entry name" value="EF-hand"/>
    <property type="match status" value="2"/>
</dbReference>
<sequence length="706" mass="78134">MAALAREGKSVTELFDALSGSRSTVQSKDFTEFFQALEPELTQQQLELLWRTFDKDGDGSVTREEFQLGLQPGTLQHEEQKAPEVCVRIASALYRQGVTVQQLFQALAGSKDVVVWADFSARFKQLEPSLAEQDLEVLWKNFDKDGDGSITKQEFFQALEPSTRLVMAKMSDVIARLALALQRESKSVDQLFAALASDQGTVAWTAFCSMFQQWEPSLTEDDLHGLWRSFDKDGDGSVSREEFIGALKPATEAAQAQSEEVCRRVASMLFQNGKSVIQLFDALAGGKAVVVFDDFRSLFQQLEPSLTLQDMQVLWRAFDKDQDGTVTREEFVKALAPTMQVPEASSDLSAALWAAISEAPATVGTGALALRHGVRLGRQVASLGPLWRGEFTRPSVFGSPKRGTATSLARYFGAPLEDFIRKHFGGEESEAGSDEDALASVSLDAVLLNLRKLDRVAVESKRGTFFEELGYDDESEWPEEEEGEDYFPTFEPELEGASAEDGSDIGRKNARPTLLPANRALRQVRRRLLLPRHHMARAAQKEFIEINTSEAAKTALRSRSSHATRHLADRGRSSRSTTSTRVPAANANANLDGVWHPGKRTSSAFGPQRPRVEDNSVNPYHRAPLEDNGVNQYLTEYELFVGEQEERCVPRNYGIARPRDIVIIGRSSAAREFFDGVMSSGDPESLAVSQETFLGKKLGSDEVDLS</sequence>
<evidence type="ECO:0000259" key="5">
    <source>
        <dbReference type="PROSITE" id="PS50222"/>
    </source>
</evidence>
<accession>A0A812V8Z0</accession>
<dbReference type="GO" id="GO:0005509">
    <property type="term" value="F:calcium ion binding"/>
    <property type="evidence" value="ECO:0007669"/>
    <property type="project" value="InterPro"/>
</dbReference>
<dbReference type="PANTHER" id="PTHR34524">
    <property type="entry name" value="CALCYPHOSIN"/>
    <property type="match status" value="1"/>
</dbReference>
<evidence type="ECO:0000256" key="1">
    <source>
        <dbReference type="ARBA" id="ARBA00022723"/>
    </source>
</evidence>
<keyword evidence="1" id="KW-0479">Metal-binding</keyword>
<evidence type="ECO:0000256" key="4">
    <source>
        <dbReference type="SAM" id="MobiDB-lite"/>
    </source>
</evidence>
<feature type="region of interest" description="Disordered" evidence="4">
    <location>
        <begin position="555"/>
        <end position="624"/>
    </location>
</feature>
<dbReference type="Pfam" id="PF13202">
    <property type="entry name" value="EF-hand_5"/>
    <property type="match status" value="1"/>
</dbReference>
<comment type="caution">
    <text evidence="6">The sequence shown here is derived from an EMBL/GenBank/DDBJ whole genome shotgun (WGS) entry which is preliminary data.</text>
</comment>
<feature type="domain" description="EF-hand" evidence="5">
    <location>
        <begin position="41"/>
        <end position="76"/>
    </location>
</feature>
<dbReference type="PROSITE" id="PS50222">
    <property type="entry name" value="EF_HAND_2"/>
    <property type="match status" value="4"/>
</dbReference>
<keyword evidence="2" id="KW-0677">Repeat</keyword>
<dbReference type="Proteomes" id="UP000649617">
    <property type="component" value="Unassembled WGS sequence"/>
</dbReference>
<dbReference type="InterPro" id="IPR011992">
    <property type="entry name" value="EF-hand-dom_pair"/>
</dbReference>
<evidence type="ECO:0000256" key="3">
    <source>
        <dbReference type="ARBA" id="ARBA00022837"/>
    </source>
</evidence>
<dbReference type="PROSITE" id="PS00018">
    <property type="entry name" value="EF_HAND_1"/>
    <property type="match status" value="4"/>
</dbReference>
<dbReference type="EMBL" id="CAJNIZ010042124">
    <property type="protein sequence ID" value="CAE7620876.1"/>
    <property type="molecule type" value="Genomic_DNA"/>
</dbReference>
<dbReference type="InterPro" id="IPR002048">
    <property type="entry name" value="EF_hand_dom"/>
</dbReference>
<dbReference type="PANTHER" id="PTHR34524:SF6">
    <property type="entry name" value="CALCYPHOSINE LIKE"/>
    <property type="match status" value="1"/>
</dbReference>
<dbReference type="SMART" id="SM00054">
    <property type="entry name" value="EFh"/>
    <property type="match status" value="4"/>
</dbReference>
<dbReference type="InterPro" id="IPR051581">
    <property type="entry name" value="Ca-bind"/>
</dbReference>
<keyword evidence="7" id="KW-1185">Reference proteome</keyword>
<reference evidence="6" key="1">
    <citation type="submission" date="2021-02" db="EMBL/GenBank/DDBJ databases">
        <authorList>
            <person name="Dougan E. K."/>
            <person name="Rhodes N."/>
            <person name="Thang M."/>
            <person name="Chan C."/>
        </authorList>
    </citation>
    <scope>NUCLEOTIDE SEQUENCE</scope>
</reference>
<dbReference type="InterPro" id="IPR018247">
    <property type="entry name" value="EF_Hand_1_Ca_BS"/>
</dbReference>
<gene>
    <name evidence="6" type="primary">Calm4</name>
    <name evidence="6" type="ORF">SPIL2461_LOCUS16282</name>
</gene>
<dbReference type="SUPFAM" id="SSF47473">
    <property type="entry name" value="EF-hand"/>
    <property type="match status" value="3"/>
</dbReference>
<feature type="domain" description="EF-hand" evidence="5">
    <location>
        <begin position="306"/>
        <end position="341"/>
    </location>
</feature>
<dbReference type="CDD" id="cd00051">
    <property type="entry name" value="EFh"/>
    <property type="match status" value="2"/>
</dbReference>
<dbReference type="Pfam" id="PF13499">
    <property type="entry name" value="EF-hand_7"/>
    <property type="match status" value="1"/>
</dbReference>
<protein>
    <submittedName>
        <fullName evidence="6">Calm4 protein</fullName>
    </submittedName>
</protein>
<feature type="domain" description="EF-hand" evidence="5">
    <location>
        <begin position="218"/>
        <end position="253"/>
    </location>
</feature>
<proteinExistence type="predicted"/>
<evidence type="ECO:0000313" key="6">
    <source>
        <dbReference type="EMBL" id="CAE7620876.1"/>
    </source>
</evidence>
<dbReference type="OrthoDB" id="312544at2759"/>